<dbReference type="GO" id="GO:0004519">
    <property type="term" value="F:endonuclease activity"/>
    <property type="evidence" value="ECO:0007669"/>
    <property type="project" value="UniProtKB-KW"/>
</dbReference>
<dbReference type="InterPro" id="IPR043128">
    <property type="entry name" value="Rev_trsase/Diguanyl_cyclase"/>
</dbReference>
<evidence type="ECO:0000313" key="11">
    <source>
        <dbReference type="WBParaSite" id="Gr19_v10_g5250.t1"/>
    </source>
</evidence>
<keyword evidence="3" id="KW-0548">Nucleotidyltransferase</keyword>
<dbReference type="Gene3D" id="3.30.70.270">
    <property type="match status" value="2"/>
</dbReference>
<feature type="compositionally biased region" description="Basic residues" evidence="7">
    <location>
        <begin position="1160"/>
        <end position="1172"/>
    </location>
</feature>
<keyword evidence="10" id="KW-1185">Reference proteome</keyword>
<feature type="compositionally biased region" description="Basic and acidic residues" evidence="7">
    <location>
        <begin position="68"/>
        <end position="78"/>
    </location>
</feature>
<dbReference type="PANTHER" id="PTHR37984">
    <property type="entry name" value="PROTEIN CBG26694"/>
    <property type="match status" value="1"/>
</dbReference>
<feature type="region of interest" description="Disordered" evidence="7">
    <location>
        <begin position="68"/>
        <end position="90"/>
    </location>
</feature>
<feature type="region of interest" description="Disordered" evidence="7">
    <location>
        <begin position="1091"/>
        <end position="1172"/>
    </location>
</feature>
<organism evidence="10 11">
    <name type="scientific">Globodera rostochiensis</name>
    <name type="common">Golden nematode worm</name>
    <name type="synonym">Heterodera rostochiensis</name>
    <dbReference type="NCBI Taxonomy" id="31243"/>
    <lineage>
        <taxon>Eukaryota</taxon>
        <taxon>Metazoa</taxon>
        <taxon>Ecdysozoa</taxon>
        <taxon>Nematoda</taxon>
        <taxon>Chromadorea</taxon>
        <taxon>Rhabditida</taxon>
        <taxon>Tylenchina</taxon>
        <taxon>Tylenchomorpha</taxon>
        <taxon>Tylenchoidea</taxon>
        <taxon>Heteroderidae</taxon>
        <taxon>Heteroderinae</taxon>
        <taxon>Globodera</taxon>
    </lineage>
</organism>
<dbReference type="FunFam" id="3.30.70.270:FF:000020">
    <property type="entry name" value="Transposon Tf2-6 polyprotein-like Protein"/>
    <property type="match status" value="1"/>
</dbReference>
<dbReference type="InterPro" id="IPR041588">
    <property type="entry name" value="Integrase_H2C2"/>
</dbReference>
<dbReference type="InterPro" id="IPR000477">
    <property type="entry name" value="RT_dom"/>
</dbReference>
<dbReference type="FunFam" id="1.10.340.70:FF:000003">
    <property type="entry name" value="Protein CBG25708"/>
    <property type="match status" value="1"/>
</dbReference>
<dbReference type="AlphaFoldDB" id="A0A914HW97"/>
<protein>
    <recommendedName>
        <fullName evidence="1">RNA-directed DNA polymerase</fullName>
        <ecNumber evidence="1">2.7.7.49</ecNumber>
    </recommendedName>
</protein>
<dbReference type="PROSITE" id="PS50878">
    <property type="entry name" value="RT_POL"/>
    <property type="match status" value="1"/>
</dbReference>
<dbReference type="Pfam" id="PF23309">
    <property type="entry name" value="DUF7083"/>
    <property type="match status" value="1"/>
</dbReference>
<evidence type="ECO:0000256" key="3">
    <source>
        <dbReference type="ARBA" id="ARBA00022695"/>
    </source>
</evidence>
<keyword evidence="5" id="KW-0255">Endonuclease</keyword>
<dbReference type="InterPro" id="IPR050951">
    <property type="entry name" value="Retrovirus_Pol_polyprotein"/>
</dbReference>
<dbReference type="SUPFAM" id="SSF53098">
    <property type="entry name" value="Ribonuclease H-like"/>
    <property type="match status" value="1"/>
</dbReference>
<evidence type="ECO:0000259" key="9">
    <source>
        <dbReference type="PROSITE" id="PS50994"/>
    </source>
</evidence>
<accession>A0A914HW97</accession>
<dbReference type="Gene3D" id="3.30.420.10">
    <property type="entry name" value="Ribonuclease H-like superfamily/Ribonuclease H"/>
    <property type="match status" value="1"/>
</dbReference>
<keyword evidence="6" id="KW-0511">Multifunctional enzyme</keyword>
<dbReference type="Gene3D" id="1.10.340.70">
    <property type="match status" value="1"/>
</dbReference>
<dbReference type="GO" id="GO:0042575">
    <property type="term" value="C:DNA polymerase complex"/>
    <property type="evidence" value="ECO:0007669"/>
    <property type="project" value="UniProtKB-ARBA"/>
</dbReference>
<dbReference type="InterPro" id="IPR055510">
    <property type="entry name" value="DUF7083"/>
</dbReference>
<feature type="domain" description="Integrase catalytic" evidence="9">
    <location>
        <begin position="846"/>
        <end position="1004"/>
    </location>
</feature>
<feature type="domain" description="Reverse transcriptase" evidence="8">
    <location>
        <begin position="312"/>
        <end position="490"/>
    </location>
</feature>
<dbReference type="EC" id="2.7.7.49" evidence="1"/>
<dbReference type="GO" id="GO:0003964">
    <property type="term" value="F:RNA-directed DNA polymerase activity"/>
    <property type="evidence" value="ECO:0007669"/>
    <property type="project" value="UniProtKB-EC"/>
</dbReference>
<evidence type="ECO:0000256" key="7">
    <source>
        <dbReference type="SAM" id="MobiDB-lite"/>
    </source>
</evidence>
<dbReference type="Proteomes" id="UP000887572">
    <property type="component" value="Unplaced"/>
</dbReference>
<evidence type="ECO:0000256" key="5">
    <source>
        <dbReference type="ARBA" id="ARBA00022759"/>
    </source>
</evidence>
<evidence type="ECO:0000256" key="2">
    <source>
        <dbReference type="ARBA" id="ARBA00022679"/>
    </source>
</evidence>
<dbReference type="SUPFAM" id="SSF56672">
    <property type="entry name" value="DNA/RNA polymerases"/>
    <property type="match status" value="1"/>
</dbReference>
<name>A0A914HW97_GLORO</name>
<keyword evidence="5" id="KW-0378">Hydrolase</keyword>
<keyword evidence="2" id="KW-0808">Transferase</keyword>
<dbReference type="InterPro" id="IPR041577">
    <property type="entry name" value="RT_RNaseH_2"/>
</dbReference>
<dbReference type="Pfam" id="PF17919">
    <property type="entry name" value="RT_RNaseH_2"/>
    <property type="match status" value="1"/>
</dbReference>
<dbReference type="CDD" id="cd01647">
    <property type="entry name" value="RT_LTR"/>
    <property type="match status" value="1"/>
</dbReference>
<evidence type="ECO:0000256" key="6">
    <source>
        <dbReference type="ARBA" id="ARBA00023268"/>
    </source>
</evidence>
<dbReference type="CDD" id="cd09274">
    <property type="entry name" value="RNase_HI_RT_Ty3"/>
    <property type="match status" value="1"/>
</dbReference>
<dbReference type="InterPro" id="IPR001584">
    <property type="entry name" value="Integrase_cat-core"/>
</dbReference>
<dbReference type="WBParaSite" id="Gr19_v10_g5250.t1">
    <property type="protein sequence ID" value="Gr19_v10_g5250.t1"/>
    <property type="gene ID" value="Gr19_v10_g5250"/>
</dbReference>
<evidence type="ECO:0000256" key="4">
    <source>
        <dbReference type="ARBA" id="ARBA00022722"/>
    </source>
</evidence>
<dbReference type="SUPFAM" id="SSF50630">
    <property type="entry name" value="Acid proteases"/>
    <property type="match status" value="1"/>
</dbReference>
<dbReference type="InterPro" id="IPR012337">
    <property type="entry name" value="RNaseH-like_sf"/>
</dbReference>
<dbReference type="GO" id="GO:0015074">
    <property type="term" value="P:DNA integration"/>
    <property type="evidence" value="ECO:0007669"/>
    <property type="project" value="InterPro"/>
</dbReference>
<dbReference type="InterPro" id="IPR036397">
    <property type="entry name" value="RNaseH_sf"/>
</dbReference>
<dbReference type="Pfam" id="PF17921">
    <property type="entry name" value="Integrase_H2C2"/>
    <property type="match status" value="1"/>
</dbReference>
<dbReference type="InterPro" id="IPR021109">
    <property type="entry name" value="Peptidase_aspartic_dom_sf"/>
</dbReference>
<sequence>MGEQVNLAHILQQLTQALNAINGGNAEKQHSELFATINTQIAEFSYDSETDRTFTAWFERYGPYIERDGQNLPDEMKSNHSASPNDQGALCPEDRAAAQRAPTALSRAHTKAAGRLHHLLAGAKWSRRGHVEKHCRVGNNYARGDTIQKRGSMSVLSVDGNTDSWLTLDCLINARPVSLTIDTGSRITIIQTQLWEKIGHKFELTGSFNCDVTYAGVTIKLQCYVSPDGVLNLFGLPWIRAFESKLRRPIATTLEFETTPPVLATCPGLGHCNKMKAHLYLQSGAQPVFCRARPVPHGAREAVDAELDRLLEIGAIKQIDYSQWAAPIVAVKKKSGEIRVCIDFSTGLNDRLELNRHPLPRPEDIFNAIRGASIFGQIDFKDAYLQVELDEPSKHLVGLNTHRGLFQYQRLPFGVKSAPSIFQKLMDELIAGLPGVFVYLDDFVVASANHQDHCSTLRTFFSRLQEWGLRVRLSKCKFMCEQLKFLGHIVSADGIRLDPARSAAIESMPAPTNAQTLRSFLGAINYYSRFVKQMREIRTPLDELLKKDVSWHWGPAQQHAFDTAKQILQSELLLTHYDPDKPITVAADASKDGIGATISHTFNNGSEKVVEHASRSLTPAEVNYSQIEKEALGLVFAVQKFHRMLYGRSFTLLTDHKPLISIFGSKTGIPIDMLSRLIAARRDANGDERVIASTHSNAPSLSDDDEPYPSAGAVEYVFQANIDQLPVVADEIAACTANDETLCQVLQHCRTHWPKEAASSPLSAFFVHRSKLSEVKGCLLFGDRVIIPTELRQRILTALHFTHPGMVRMKSLARQFVYWPRITTDIERWVRNCPDCAFAAKAPPKVPLRPWPSAGAVYERLHMDFAGPCSDGFKYLVVLDAHRKWPEVIKMNATSAPFLITQLTWLFSRYGFPKEIVSDNGPPFKSSELSHFCRSKGIKQTFAPPFHPQSNGQAERFVDILKRQMRKCARDDKEWVQNSLLAYRSTPSEVLRGRTPAELFLGRPIRTVLSLVKPGSGVQKGDKFHQDRNRMCRQFDRRHGTHQRPFNIGDRVLFLNYRQNKRMWLPGEVVGGSGVVWKVWAQDLRATVTRHSNQMRLSQPIPYQERPEQQQIPRTPSPERQPSPIQEEPPQHQTTPRKVRFETNLPHRHEPEEQQEVRRSTRHRNPVQRMHL</sequence>
<evidence type="ECO:0000313" key="10">
    <source>
        <dbReference type="Proteomes" id="UP000887572"/>
    </source>
</evidence>
<dbReference type="PANTHER" id="PTHR37984:SF5">
    <property type="entry name" value="PROTEIN NYNRIN-LIKE"/>
    <property type="match status" value="1"/>
</dbReference>
<dbReference type="InterPro" id="IPR043502">
    <property type="entry name" value="DNA/RNA_pol_sf"/>
</dbReference>
<keyword evidence="4" id="KW-0540">Nuclease</keyword>
<feature type="compositionally biased region" description="Basic and acidic residues" evidence="7">
    <location>
        <begin position="1139"/>
        <end position="1159"/>
    </location>
</feature>
<proteinExistence type="predicted"/>
<dbReference type="GO" id="GO:0003676">
    <property type="term" value="F:nucleic acid binding"/>
    <property type="evidence" value="ECO:0007669"/>
    <property type="project" value="InterPro"/>
</dbReference>
<dbReference type="Pfam" id="PF00665">
    <property type="entry name" value="rve"/>
    <property type="match status" value="1"/>
</dbReference>
<dbReference type="Gene3D" id="3.10.10.10">
    <property type="entry name" value="HIV Type 1 Reverse Transcriptase, subunit A, domain 1"/>
    <property type="match status" value="1"/>
</dbReference>
<evidence type="ECO:0000256" key="1">
    <source>
        <dbReference type="ARBA" id="ARBA00012493"/>
    </source>
</evidence>
<dbReference type="PROSITE" id="PS50994">
    <property type="entry name" value="INTEGRASE"/>
    <property type="match status" value="1"/>
</dbReference>
<dbReference type="FunFam" id="3.30.420.10:FF:000063">
    <property type="entry name" value="Retrovirus-related Pol polyprotein from transposon 297-like Protein"/>
    <property type="match status" value="1"/>
</dbReference>
<evidence type="ECO:0000259" key="8">
    <source>
        <dbReference type="PROSITE" id="PS50878"/>
    </source>
</evidence>
<reference evidence="11" key="1">
    <citation type="submission" date="2022-11" db="UniProtKB">
        <authorList>
            <consortium name="WormBaseParasite"/>
        </authorList>
    </citation>
    <scope>IDENTIFICATION</scope>
</reference>
<dbReference type="Pfam" id="PF00078">
    <property type="entry name" value="RVT_1"/>
    <property type="match status" value="1"/>
</dbReference>